<keyword evidence="3" id="KW-0804">Transcription</keyword>
<feature type="domain" description="Strawberry notch AAA" evidence="6">
    <location>
        <begin position="511"/>
        <end position="815"/>
    </location>
</feature>
<feature type="region of interest" description="Disordered" evidence="4">
    <location>
        <begin position="956"/>
        <end position="1025"/>
    </location>
</feature>
<evidence type="ECO:0000256" key="1">
    <source>
        <dbReference type="ARBA" id="ARBA00006992"/>
    </source>
</evidence>
<dbReference type="FunFam" id="3.40.50.300:FF:000342">
    <property type="entry name" value="Protein strawberry notch homolog 2"/>
    <property type="match status" value="1"/>
</dbReference>
<dbReference type="InterPro" id="IPR026741">
    <property type="entry name" value="SNO"/>
</dbReference>
<evidence type="ECO:0000313" key="8">
    <source>
        <dbReference type="Proteomes" id="UP000277928"/>
    </source>
</evidence>
<dbReference type="Proteomes" id="UP000277928">
    <property type="component" value="Unassembled WGS sequence"/>
</dbReference>
<evidence type="ECO:0000256" key="2">
    <source>
        <dbReference type="ARBA" id="ARBA00023015"/>
    </source>
</evidence>
<dbReference type="OrthoDB" id="421838at2759"/>
<name>A0A3P6U7Y3_LITSI</name>
<feature type="compositionally biased region" description="Acidic residues" evidence="4">
    <location>
        <begin position="1005"/>
        <end position="1017"/>
    </location>
</feature>
<feature type="compositionally biased region" description="Polar residues" evidence="4">
    <location>
        <begin position="171"/>
        <end position="185"/>
    </location>
</feature>
<organism evidence="7 8">
    <name type="scientific">Litomosoides sigmodontis</name>
    <name type="common">Filarial nematode worm</name>
    <dbReference type="NCBI Taxonomy" id="42156"/>
    <lineage>
        <taxon>Eukaryota</taxon>
        <taxon>Metazoa</taxon>
        <taxon>Ecdysozoa</taxon>
        <taxon>Nematoda</taxon>
        <taxon>Chromadorea</taxon>
        <taxon>Rhabditida</taxon>
        <taxon>Spirurina</taxon>
        <taxon>Spiruromorpha</taxon>
        <taxon>Filarioidea</taxon>
        <taxon>Onchocercidae</taxon>
        <taxon>Litomosoides</taxon>
    </lineage>
</organism>
<feature type="compositionally biased region" description="Acidic residues" evidence="4">
    <location>
        <begin position="975"/>
        <end position="992"/>
    </location>
</feature>
<comment type="similarity">
    <text evidence="1">Belongs to the SBNO family.</text>
</comment>
<protein>
    <recommendedName>
        <fullName evidence="9">Strawberry notch AAA domain-containing protein</fullName>
    </recommendedName>
</protein>
<feature type="region of interest" description="Disordered" evidence="4">
    <location>
        <begin position="1037"/>
        <end position="1070"/>
    </location>
</feature>
<dbReference type="OMA" id="HITENDQ"/>
<dbReference type="EMBL" id="UYRX01000979">
    <property type="protein sequence ID" value="VDK87500.1"/>
    <property type="molecule type" value="Genomic_DNA"/>
</dbReference>
<feature type="compositionally biased region" description="Low complexity" evidence="4">
    <location>
        <begin position="993"/>
        <end position="1004"/>
    </location>
</feature>
<dbReference type="PANTHER" id="PTHR12706:SF30">
    <property type="entry name" value="PROTEIN STRAWBERRY NOTCH-RELATED"/>
    <property type="match status" value="1"/>
</dbReference>
<dbReference type="SUPFAM" id="SSF52540">
    <property type="entry name" value="P-loop containing nucleoside triphosphate hydrolases"/>
    <property type="match status" value="1"/>
</dbReference>
<feature type="compositionally biased region" description="Polar residues" evidence="4">
    <location>
        <begin position="40"/>
        <end position="51"/>
    </location>
</feature>
<keyword evidence="8" id="KW-1185">Reference proteome</keyword>
<dbReference type="GO" id="GO:0005634">
    <property type="term" value="C:nucleus"/>
    <property type="evidence" value="ECO:0007669"/>
    <property type="project" value="TreeGrafter"/>
</dbReference>
<sequence>MDDLLSAAICEAGLEEFLLAPEVVGTEVEKSLGTDDVASQPDTNSGQANSLTEFSKTVSDGKQSAEILGDGCVILPSCSHADFQTNSVSDILQTGDISNNIAENAPPAVVQQNSVEIIETDEFLDDVSAKRAILSQSGKLQGGGNMFRLRRPVSSAQQQLQSGNVMPAKSVETTRSTAKLYTSGGSSSNVPRRVIVMPERPRNGLDFKNCTISFSLNHRFLHAGLFYLRQRNWGITPRRIPSTRSVFSRSSSGAFALRGSHVIRPVFRSERSSVFFQRNTTSSGCIQRDSMNLLQETGHQFMPSATLRLNSTSTSNTQPRIIRNSVLRRKSPVIVQGSRTSSTITHVMPNLQKARSHLAGSIASMKPLSCDVSRNNCNEKQDKQPDTTGKIRVLGNLVEPRLPVGELLRRFRMNEQKSVQSNEYRGRAAGGSGTAKDEIFFENPRSAEHKIMNNVLEQKEKKSSIRKEMETALQYHITENDQDIDDEEENLGYAETYADYRPAKLRSGLSHPDSVIETASLSSVAPPDIRYNLTVPEEIIDTGAISAVQLEAVVYACQAHEMRLPSNERAGYLIGDGAGVGKGRTIACIIFENYLLGRKRSIWLSVSADLRYDAERDLRDIGAKNIKVYALNKFKYSKIGGKENDVKKGCIFATYSSLIGECRTAKGKYRTRLKQLIQWFGQDYDGVIVLDECHRAKNLVPTSGSKPTKTGRSVMELQKALPNARIVYASATGATEPRNMAYMTRIGLWGQGQAFREFSDFINAVEKRGVGAMEVVAMDMKQRGLYLARQLSFRGVSFRVEEVPLSADFIEVYDASVKIWLECRRQFQAALSRHSVGRAQVKLIWGQFWAAHQRFFKYICIGAKVKSCVKIVRDAIKSNKCVVIGLQSTGESKTLEALDDAGGELTEFVSTAKAVLSRLIEKHFPTENTNYSADVYTNFDKMCNELDRPAKRKLEKLGSVSTFGPPTKRTKQDLVVEEQTDEDEEEYTDSDSTESSARDGSSQTTEEDEESSNEEGEPSNGAIQGDEDTWLQRLLDEAKSSDDESSEGNTGSGKRKEESDDEFNPFTCDFTREDPWATKQQIISDSPKKNKIRKKKIKKKQKKSSTTGIISTAMHSTADVFMSSSHLVSDEDLTLGETSLIKAELLAAVERLSPRLPPNTLDQLIDELGGPDYVAEMTGRKGRVVSREDGDIEYQLRHAGADVPLELMNMDEKDKFMKGEKLVAVISEAASSGISLQSDRRAENRRRRVHITLELPWSADKAIQQFGRTHRSNQVSAPEYIFLISELAGEK</sequence>
<dbReference type="GO" id="GO:0042393">
    <property type="term" value="F:histone binding"/>
    <property type="evidence" value="ECO:0007669"/>
    <property type="project" value="TreeGrafter"/>
</dbReference>
<reference evidence="7 8" key="1">
    <citation type="submission" date="2018-08" db="EMBL/GenBank/DDBJ databases">
        <authorList>
            <person name="Laetsch R D."/>
            <person name="Stevens L."/>
            <person name="Kumar S."/>
            <person name="Blaxter L. M."/>
        </authorList>
    </citation>
    <scope>NUCLEOTIDE SEQUENCE [LARGE SCALE GENOMIC DNA]</scope>
</reference>
<dbReference type="InterPro" id="IPR027417">
    <property type="entry name" value="P-loop_NTPase"/>
</dbReference>
<proteinExistence type="inferred from homology"/>
<dbReference type="STRING" id="42156.A0A3P6U7Y3"/>
<dbReference type="PANTHER" id="PTHR12706">
    <property type="entry name" value="STRAWBERRY NOTCH-RELATED"/>
    <property type="match status" value="1"/>
</dbReference>
<evidence type="ECO:0000259" key="5">
    <source>
        <dbReference type="Pfam" id="PF13871"/>
    </source>
</evidence>
<dbReference type="GO" id="GO:0031490">
    <property type="term" value="F:chromatin DNA binding"/>
    <property type="evidence" value="ECO:0007669"/>
    <property type="project" value="TreeGrafter"/>
</dbReference>
<dbReference type="Pfam" id="PF13871">
    <property type="entry name" value="Helicase_C_4"/>
    <property type="match status" value="1"/>
</dbReference>
<dbReference type="InterPro" id="IPR039187">
    <property type="entry name" value="SNO_AAA"/>
</dbReference>
<dbReference type="GO" id="GO:0006355">
    <property type="term" value="P:regulation of DNA-templated transcription"/>
    <property type="evidence" value="ECO:0007669"/>
    <property type="project" value="InterPro"/>
</dbReference>
<evidence type="ECO:0000313" key="7">
    <source>
        <dbReference type="EMBL" id="VDK87500.1"/>
    </source>
</evidence>
<gene>
    <name evidence="7" type="ORF">NLS_LOCUS8183</name>
</gene>
<accession>A0A3P6U7Y3</accession>
<feature type="region of interest" description="Disordered" evidence="4">
    <location>
        <begin position="158"/>
        <end position="185"/>
    </location>
</feature>
<feature type="non-terminal residue" evidence="7">
    <location>
        <position position="1291"/>
    </location>
</feature>
<feature type="domain" description="Strawberry notch helicase C" evidence="5">
    <location>
        <begin position="1159"/>
        <end position="1291"/>
    </location>
</feature>
<dbReference type="Pfam" id="PF13872">
    <property type="entry name" value="AAA_34"/>
    <property type="match status" value="1"/>
</dbReference>
<dbReference type="Gene3D" id="3.40.50.300">
    <property type="entry name" value="P-loop containing nucleotide triphosphate hydrolases"/>
    <property type="match status" value="1"/>
</dbReference>
<evidence type="ECO:0000256" key="3">
    <source>
        <dbReference type="ARBA" id="ARBA00023163"/>
    </source>
</evidence>
<evidence type="ECO:0008006" key="9">
    <source>
        <dbReference type="Google" id="ProtNLM"/>
    </source>
</evidence>
<keyword evidence="2" id="KW-0805">Transcription regulation</keyword>
<feature type="region of interest" description="Disordered" evidence="4">
    <location>
        <begin position="32"/>
        <end position="51"/>
    </location>
</feature>
<evidence type="ECO:0000256" key="4">
    <source>
        <dbReference type="SAM" id="MobiDB-lite"/>
    </source>
</evidence>
<dbReference type="InterPro" id="IPR026937">
    <property type="entry name" value="SBNO_Helicase_C_dom"/>
</dbReference>
<evidence type="ECO:0000259" key="6">
    <source>
        <dbReference type="Pfam" id="PF13872"/>
    </source>
</evidence>